<dbReference type="STRING" id="5722.A2GFM6"/>
<accession>A2GFM6</accession>
<dbReference type="KEGG" id="tva:4741674"/>
<reference evidence="6" key="1">
    <citation type="submission" date="2006-10" db="EMBL/GenBank/DDBJ databases">
        <authorList>
            <person name="Amadeo P."/>
            <person name="Zhao Q."/>
            <person name="Wortman J."/>
            <person name="Fraser-Liggett C."/>
            <person name="Carlton J."/>
        </authorList>
    </citation>
    <scope>NUCLEOTIDE SEQUENCE</scope>
    <source>
        <strain evidence="6">G3</strain>
    </source>
</reference>
<dbReference type="SUPFAM" id="SSF56300">
    <property type="entry name" value="Metallo-dependent phosphatases"/>
    <property type="match status" value="1"/>
</dbReference>
<name>A2GFM6_TRIV3</name>
<dbReference type="AlphaFoldDB" id="A2GFM6"/>
<dbReference type="VEuPathDB" id="TrichDB:TVAG_352120"/>
<dbReference type="GO" id="GO:0016787">
    <property type="term" value="F:hydrolase activity"/>
    <property type="evidence" value="ECO:0007669"/>
    <property type="project" value="UniProtKB-KW"/>
</dbReference>
<proteinExistence type="predicted"/>
<evidence type="ECO:0000313" key="6">
    <source>
        <dbReference type="EMBL" id="EAX84041.1"/>
    </source>
</evidence>
<keyword evidence="2" id="KW-0325">Glycoprotein</keyword>
<dbReference type="InParanoid" id="A2GFM6"/>
<evidence type="ECO:0000259" key="5">
    <source>
        <dbReference type="Pfam" id="PF00149"/>
    </source>
</evidence>
<evidence type="ECO:0000313" key="7">
    <source>
        <dbReference type="Proteomes" id="UP000001542"/>
    </source>
</evidence>
<feature type="transmembrane region" description="Helical" evidence="4">
    <location>
        <begin position="32"/>
        <end position="54"/>
    </location>
</feature>
<protein>
    <submittedName>
        <fullName evidence="6">Ser/Thr protein phosphatase, putative</fullName>
    </submittedName>
</protein>
<dbReference type="Proteomes" id="UP000001542">
    <property type="component" value="Unassembled WGS sequence"/>
</dbReference>
<evidence type="ECO:0000256" key="3">
    <source>
        <dbReference type="SAM" id="MobiDB-lite"/>
    </source>
</evidence>
<dbReference type="VEuPathDB" id="TrichDB:TVAGG3_0784890"/>
<keyword evidence="1" id="KW-0378">Hydrolase</keyword>
<dbReference type="Gene3D" id="3.60.21.10">
    <property type="match status" value="1"/>
</dbReference>
<dbReference type="Pfam" id="PF00149">
    <property type="entry name" value="Metallophos"/>
    <property type="match status" value="1"/>
</dbReference>
<feature type="region of interest" description="Disordered" evidence="3">
    <location>
        <begin position="1"/>
        <end position="20"/>
    </location>
</feature>
<reference evidence="6" key="2">
    <citation type="journal article" date="2007" name="Science">
        <title>Draft genome sequence of the sexually transmitted pathogen Trichomonas vaginalis.</title>
        <authorList>
            <person name="Carlton J.M."/>
            <person name="Hirt R.P."/>
            <person name="Silva J.C."/>
            <person name="Delcher A.L."/>
            <person name="Schatz M."/>
            <person name="Zhao Q."/>
            <person name="Wortman J.R."/>
            <person name="Bidwell S.L."/>
            <person name="Alsmark U.C.M."/>
            <person name="Besteiro S."/>
            <person name="Sicheritz-Ponten T."/>
            <person name="Noel C.J."/>
            <person name="Dacks J.B."/>
            <person name="Foster P.G."/>
            <person name="Simillion C."/>
            <person name="Van de Peer Y."/>
            <person name="Miranda-Saavedra D."/>
            <person name="Barton G.J."/>
            <person name="Westrop G.D."/>
            <person name="Mueller S."/>
            <person name="Dessi D."/>
            <person name="Fiori P.L."/>
            <person name="Ren Q."/>
            <person name="Paulsen I."/>
            <person name="Zhang H."/>
            <person name="Bastida-Corcuera F.D."/>
            <person name="Simoes-Barbosa A."/>
            <person name="Brown M.T."/>
            <person name="Hayes R.D."/>
            <person name="Mukherjee M."/>
            <person name="Okumura C.Y."/>
            <person name="Schneider R."/>
            <person name="Smith A.J."/>
            <person name="Vanacova S."/>
            <person name="Villalvazo M."/>
            <person name="Haas B.J."/>
            <person name="Pertea M."/>
            <person name="Feldblyum T.V."/>
            <person name="Utterback T.R."/>
            <person name="Shu C.L."/>
            <person name="Osoegawa K."/>
            <person name="de Jong P.J."/>
            <person name="Hrdy I."/>
            <person name="Horvathova L."/>
            <person name="Zubacova Z."/>
            <person name="Dolezal P."/>
            <person name="Malik S.B."/>
            <person name="Logsdon J.M. Jr."/>
            <person name="Henze K."/>
            <person name="Gupta A."/>
            <person name="Wang C.C."/>
            <person name="Dunne R.L."/>
            <person name="Upcroft J.A."/>
            <person name="Upcroft P."/>
            <person name="White O."/>
            <person name="Salzberg S.L."/>
            <person name="Tang P."/>
            <person name="Chiu C.-H."/>
            <person name="Lee Y.-S."/>
            <person name="Embley T.M."/>
            <person name="Coombs G.H."/>
            <person name="Mottram J.C."/>
            <person name="Tachezy J."/>
            <person name="Fraser-Liggett C.M."/>
            <person name="Johnson P.J."/>
        </authorList>
    </citation>
    <scope>NUCLEOTIDE SEQUENCE [LARGE SCALE GENOMIC DNA]</scope>
    <source>
        <strain evidence="6">G3</strain>
    </source>
</reference>
<keyword evidence="4" id="KW-0812">Transmembrane</keyword>
<gene>
    <name evidence="6" type="ORF">TVAG_352120</name>
</gene>
<dbReference type="FunFam" id="3.60.21.10:FF:000203">
    <property type="entry name" value="Ser/Thr protein phosphatase, putative"/>
    <property type="match status" value="1"/>
</dbReference>
<feature type="domain" description="Calcineurin-like phosphoesterase" evidence="5">
    <location>
        <begin position="69"/>
        <end position="319"/>
    </location>
</feature>
<dbReference type="InterPro" id="IPR029052">
    <property type="entry name" value="Metallo-depent_PP-like"/>
</dbReference>
<dbReference type="CDD" id="cd00842">
    <property type="entry name" value="MPP_ASMase"/>
    <property type="match status" value="1"/>
</dbReference>
<dbReference type="SMR" id="A2GFM6"/>
<evidence type="ECO:0000256" key="1">
    <source>
        <dbReference type="ARBA" id="ARBA00022801"/>
    </source>
</evidence>
<dbReference type="EMBL" id="DS115582">
    <property type="protein sequence ID" value="EAX84041.1"/>
    <property type="molecule type" value="Genomic_DNA"/>
</dbReference>
<keyword evidence="4" id="KW-1133">Transmembrane helix</keyword>
<organism evidence="6 7">
    <name type="scientific">Trichomonas vaginalis (strain ATCC PRA-98 / G3)</name>
    <dbReference type="NCBI Taxonomy" id="412133"/>
    <lineage>
        <taxon>Eukaryota</taxon>
        <taxon>Metamonada</taxon>
        <taxon>Parabasalia</taxon>
        <taxon>Trichomonadida</taxon>
        <taxon>Trichomonadidae</taxon>
        <taxon>Trichomonas</taxon>
    </lineage>
</organism>
<dbReference type="InterPro" id="IPR041805">
    <property type="entry name" value="ASMase/PPN1_MPP"/>
</dbReference>
<sequence>MEDKILPEESSSAVPEQPLEIPSNTKKRNWPILALIMLAIFLLSILIATIILIVRKRNDKKPSAEYSLNFLYINDIHLDATYVETSTSKLGCRSAVADQVEKFQFGQYECDAPHKLYNSLIDNAKKFIESPDFILLGGDLIAHGLNVTKQMLIDNFNNITNPIEKKYPNTKIYITLGNNDFQKNYGSFDTDLTDFETVFEIFGKWMNTEQAETFKKGGYYYADFPSSNFRFLFLNTVIYSRKRTFNETLTDPYDQFAWIRKMYKDAVQKGYKVGIALHIPPGVVYTDNKVGWNLKYINTFAEIMKECDFSFIISGHSHTDMILPLYTPNSDTDNILYSLSAPSVSPTHYNNPGFRHYLLDQEIIKDFIQYYADIMLNPSELNWEIEYKFSEAYKTQNITRNSINDAVKWIRSTGEGQWRYRERVYSRADKHNSFYYCTLRALLPDDVTKCAKQNGAEELSFQPYYHSKDM</sequence>
<dbReference type="OrthoDB" id="348678at2759"/>
<dbReference type="RefSeq" id="XP_001296971.1">
    <property type="nucleotide sequence ID" value="XM_001296970.1"/>
</dbReference>
<dbReference type="PANTHER" id="PTHR10340:SF57">
    <property type="entry name" value="METALLOPHOS DOMAIN-CONTAINING PROTEIN"/>
    <property type="match status" value="1"/>
</dbReference>
<evidence type="ECO:0000256" key="4">
    <source>
        <dbReference type="SAM" id="Phobius"/>
    </source>
</evidence>
<dbReference type="OMA" id="TAWHCRS"/>
<keyword evidence="4" id="KW-0472">Membrane</keyword>
<evidence type="ECO:0000256" key="2">
    <source>
        <dbReference type="ARBA" id="ARBA00023180"/>
    </source>
</evidence>
<dbReference type="PANTHER" id="PTHR10340">
    <property type="entry name" value="SPHINGOMYELIN PHOSPHODIESTERASE"/>
    <property type="match status" value="1"/>
</dbReference>
<dbReference type="eggNOG" id="KOG3770">
    <property type="taxonomic scope" value="Eukaryota"/>
</dbReference>
<keyword evidence="7" id="KW-1185">Reference proteome</keyword>
<dbReference type="InterPro" id="IPR004843">
    <property type="entry name" value="Calcineurin-like_PHP"/>
</dbReference>